<dbReference type="EMBL" id="QOVL01000006">
    <property type="protein sequence ID" value="RXG31818.1"/>
    <property type="molecule type" value="Genomic_DNA"/>
</dbReference>
<dbReference type="PANTHER" id="PTHR48106:SF5">
    <property type="entry name" value="ZINC-CONTAINING ALCOHOL DEHYDROGENASE"/>
    <property type="match status" value="1"/>
</dbReference>
<gene>
    <name evidence="4" type="ORF">DSL99_1642</name>
</gene>
<dbReference type="AlphaFoldDB" id="A0A4V1KSI1"/>
<name>A0A4V1KSI1_9FLAO</name>
<dbReference type="InterPro" id="IPR020843">
    <property type="entry name" value="ER"/>
</dbReference>
<dbReference type="InterPro" id="IPR013154">
    <property type="entry name" value="ADH-like_N"/>
</dbReference>
<dbReference type="RefSeq" id="WP_073098651.1">
    <property type="nucleotide sequence ID" value="NZ_QOVL01000006.1"/>
</dbReference>
<dbReference type="SMART" id="SM00829">
    <property type="entry name" value="PKS_ER"/>
    <property type="match status" value="1"/>
</dbReference>
<dbReference type="Proteomes" id="UP000290608">
    <property type="component" value="Unassembled WGS sequence"/>
</dbReference>
<dbReference type="SUPFAM" id="SSF50129">
    <property type="entry name" value="GroES-like"/>
    <property type="match status" value="1"/>
</dbReference>
<dbReference type="InterPro" id="IPR011032">
    <property type="entry name" value="GroES-like_sf"/>
</dbReference>
<dbReference type="GO" id="GO:0070402">
    <property type="term" value="F:NADPH binding"/>
    <property type="evidence" value="ECO:0007669"/>
    <property type="project" value="TreeGrafter"/>
</dbReference>
<sequence length="335" mass="35664">MDTQTKSGKMVMFNQVGGPEVLQLTNINVPAPASNEVRILVKAIGLNRVDLSYRQGVYSKKPNFPSKIGFEAAGIVESTGSDVQHLSPGDEVSVIGAFSNDDYGTYGNLILLPAYAVQRHPKRLSFQQAAGLWVSYLAAYGLLMDVGGLKKGQYVAINAASSSTGLAIIQTVKKIGGIPIAITTSSHKKKALLDAGASHVIISSEQDITAELLSITGNGVELVLDAVGGSQFEKLIAATAITGQLIVYGALSREYSSWSTIEVLSKKLTIRGFDMTELLMVKDKVKAAVAFIEEGVTSGSLTPTISKTFPLAKVSEAHRFMEENSQVGKVILEID</sequence>
<evidence type="ECO:0000313" key="5">
    <source>
        <dbReference type="Proteomes" id="UP000290608"/>
    </source>
</evidence>
<organism evidence="4 5">
    <name type="scientific">Leeuwenhoekiella marinoflava</name>
    <dbReference type="NCBI Taxonomy" id="988"/>
    <lineage>
        <taxon>Bacteria</taxon>
        <taxon>Pseudomonadati</taxon>
        <taxon>Bacteroidota</taxon>
        <taxon>Flavobacteriia</taxon>
        <taxon>Flavobacteriales</taxon>
        <taxon>Flavobacteriaceae</taxon>
        <taxon>Leeuwenhoekiella</taxon>
    </lineage>
</organism>
<dbReference type="Pfam" id="PF08240">
    <property type="entry name" value="ADH_N"/>
    <property type="match status" value="1"/>
</dbReference>
<reference evidence="4 5" key="1">
    <citation type="submission" date="2018-07" db="EMBL/GenBank/DDBJ databases">
        <title>Leeuwenhoekiella genomics.</title>
        <authorList>
            <person name="Tahon G."/>
            <person name="Willems A."/>
        </authorList>
    </citation>
    <scope>NUCLEOTIDE SEQUENCE [LARGE SCALE GENOMIC DNA]</scope>
    <source>
        <strain evidence="4 5">LMG 1345</strain>
    </source>
</reference>
<accession>A0A4V1KSI1</accession>
<feature type="domain" description="Enoyl reductase (ER)" evidence="3">
    <location>
        <begin position="17"/>
        <end position="332"/>
    </location>
</feature>
<evidence type="ECO:0000256" key="2">
    <source>
        <dbReference type="ARBA" id="ARBA00023002"/>
    </source>
</evidence>
<protein>
    <submittedName>
        <fullName evidence="4">NADPH:quinone reductase-like Zn-dependent oxidoreductase</fullName>
    </submittedName>
</protein>
<keyword evidence="1" id="KW-0521">NADP</keyword>
<dbReference type="InterPro" id="IPR036291">
    <property type="entry name" value="NAD(P)-bd_dom_sf"/>
</dbReference>
<keyword evidence="2" id="KW-0560">Oxidoreductase</keyword>
<dbReference type="SUPFAM" id="SSF51735">
    <property type="entry name" value="NAD(P)-binding Rossmann-fold domains"/>
    <property type="match status" value="1"/>
</dbReference>
<proteinExistence type="predicted"/>
<dbReference type="Pfam" id="PF13602">
    <property type="entry name" value="ADH_zinc_N_2"/>
    <property type="match status" value="1"/>
</dbReference>
<dbReference type="STRING" id="1122159.SAMN02745246_01540"/>
<dbReference type="Gene3D" id="3.90.180.10">
    <property type="entry name" value="Medium-chain alcohol dehydrogenases, catalytic domain"/>
    <property type="match status" value="1"/>
</dbReference>
<evidence type="ECO:0000259" key="3">
    <source>
        <dbReference type="SMART" id="SM00829"/>
    </source>
</evidence>
<comment type="caution">
    <text evidence="4">The sequence shown here is derived from an EMBL/GenBank/DDBJ whole genome shotgun (WGS) entry which is preliminary data.</text>
</comment>
<evidence type="ECO:0000256" key="1">
    <source>
        <dbReference type="ARBA" id="ARBA00022857"/>
    </source>
</evidence>
<dbReference type="GO" id="GO:0016651">
    <property type="term" value="F:oxidoreductase activity, acting on NAD(P)H"/>
    <property type="evidence" value="ECO:0007669"/>
    <property type="project" value="TreeGrafter"/>
</dbReference>
<dbReference type="PANTHER" id="PTHR48106">
    <property type="entry name" value="QUINONE OXIDOREDUCTASE PIG3-RELATED"/>
    <property type="match status" value="1"/>
</dbReference>
<dbReference type="Gene3D" id="3.40.50.720">
    <property type="entry name" value="NAD(P)-binding Rossmann-like Domain"/>
    <property type="match status" value="1"/>
</dbReference>
<dbReference type="CDD" id="cd08268">
    <property type="entry name" value="MDR2"/>
    <property type="match status" value="1"/>
</dbReference>
<evidence type="ECO:0000313" key="4">
    <source>
        <dbReference type="EMBL" id="RXG31818.1"/>
    </source>
</evidence>